<reference evidence="1 2" key="1">
    <citation type="submission" date="2020-08" db="EMBL/GenBank/DDBJ databases">
        <title>Amycolatopsis echigonensis JCM 21831.</title>
        <authorList>
            <person name="Tedsree N."/>
            <person name="Kuncharoen N."/>
            <person name="Likhitwitayawuid K."/>
            <person name="Tanasupawat S."/>
        </authorList>
    </citation>
    <scope>NUCLEOTIDE SEQUENCE [LARGE SCALE GENOMIC DNA]</scope>
    <source>
        <strain evidence="1 2">JCM 21831</strain>
    </source>
</reference>
<dbReference type="AlphaFoldDB" id="A0A8E1WAN9"/>
<dbReference type="Proteomes" id="UP000550260">
    <property type="component" value="Unassembled WGS sequence"/>
</dbReference>
<gene>
    <name evidence="1" type="ORF">H5411_46190</name>
</gene>
<protein>
    <submittedName>
        <fullName evidence="1">Uncharacterized protein</fullName>
    </submittedName>
</protein>
<organism evidence="1 2">
    <name type="scientific">Amycolatopsis echigonensis</name>
    <dbReference type="NCBI Taxonomy" id="2576905"/>
    <lineage>
        <taxon>Bacteria</taxon>
        <taxon>Bacillati</taxon>
        <taxon>Actinomycetota</taxon>
        <taxon>Actinomycetes</taxon>
        <taxon>Pseudonocardiales</taxon>
        <taxon>Pseudonocardiaceae</taxon>
        <taxon>Amycolatopsis</taxon>
    </lineage>
</organism>
<sequence length="67" mass="6936">MTTGETRTARVTPARIALTVTATLLAALGLASSSTVLRTCFILVCVLRTPGRSSRASSISSAQLPQC</sequence>
<accession>A0A8E1WAN9</accession>
<comment type="caution">
    <text evidence="1">The sequence shown here is derived from an EMBL/GenBank/DDBJ whole genome shotgun (WGS) entry which is preliminary data.</text>
</comment>
<dbReference type="EMBL" id="JACJHR010000201">
    <property type="protein sequence ID" value="MBB2506480.1"/>
    <property type="molecule type" value="Genomic_DNA"/>
</dbReference>
<dbReference type="RefSeq" id="WP_183127986.1">
    <property type="nucleotide sequence ID" value="NZ_JACJHR010000201.1"/>
</dbReference>
<evidence type="ECO:0000313" key="1">
    <source>
        <dbReference type="EMBL" id="MBB2506480.1"/>
    </source>
</evidence>
<proteinExistence type="predicted"/>
<evidence type="ECO:0000313" key="2">
    <source>
        <dbReference type="Proteomes" id="UP000550260"/>
    </source>
</evidence>
<name>A0A8E1WAN9_9PSEU</name>